<evidence type="ECO:0000259" key="1">
    <source>
        <dbReference type="Pfam" id="PF05225"/>
    </source>
</evidence>
<protein>
    <submittedName>
        <fullName evidence="2">(apollo) hypothetical protein</fullName>
    </submittedName>
</protein>
<keyword evidence="3" id="KW-1185">Reference proteome</keyword>
<evidence type="ECO:0000313" key="3">
    <source>
        <dbReference type="Proteomes" id="UP000691718"/>
    </source>
</evidence>
<organism evidence="2 3">
    <name type="scientific">Parnassius apollo</name>
    <name type="common">Apollo butterfly</name>
    <name type="synonym">Papilio apollo</name>
    <dbReference type="NCBI Taxonomy" id="110799"/>
    <lineage>
        <taxon>Eukaryota</taxon>
        <taxon>Metazoa</taxon>
        <taxon>Ecdysozoa</taxon>
        <taxon>Arthropoda</taxon>
        <taxon>Hexapoda</taxon>
        <taxon>Insecta</taxon>
        <taxon>Pterygota</taxon>
        <taxon>Neoptera</taxon>
        <taxon>Endopterygota</taxon>
        <taxon>Lepidoptera</taxon>
        <taxon>Glossata</taxon>
        <taxon>Ditrysia</taxon>
        <taxon>Papilionoidea</taxon>
        <taxon>Papilionidae</taxon>
        <taxon>Parnassiinae</taxon>
        <taxon>Parnassini</taxon>
        <taxon>Parnassius</taxon>
        <taxon>Parnassius</taxon>
    </lineage>
</organism>
<dbReference type="OrthoDB" id="10072016at2759"/>
<name>A0A8S3Y510_PARAO</name>
<dbReference type="EMBL" id="CAJQZP010001449">
    <property type="protein sequence ID" value="CAG5046907.1"/>
    <property type="molecule type" value="Genomic_DNA"/>
</dbReference>
<proteinExistence type="predicted"/>
<dbReference type="Proteomes" id="UP000691718">
    <property type="component" value="Unassembled WGS sequence"/>
</dbReference>
<dbReference type="GO" id="GO:0003677">
    <property type="term" value="F:DNA binding"/>
    <property type="evidence" value="ECO:0007669"/>
    <property type="project" value="InterPro"/>
</dbReference>
<evidence type="ECO:0000313" key="2">
    <source>
        <dbReference type="EMBL" id="CAG5046907.1"/>
    </source>
</evidence>
<dbReference type="AlphaFoldDB" id="A0A8S3Y510"/>
<sequence length="138" mass="15412">MLEIVVNLVRKKQISAREAARQFAIPKQTILNKVNKSHTKSVGCPTRLSDDEEAKFIKVLIAAGEFGCPLSKLDLRLVVFEYLKKNGRGKINGGPPGKACLDNFLSRHSSDLSVHSTQNIKKIELRKGLMNSWNILEI</sequence>
<dbReference type="InterPro" id="IPR007889">
    <property type="entry name" value="HTH_Psq"/>
</dbReference>
<feature type="domain" description="HTH psq-type" evidence="1">
    <location>
        <begin position="7"/>
        <end position="39"/>
    </location>
</feature>
<gene>
    <name evidence="2" type="ORF">PAPOLLO_LOCUS23695</name>
</gene>
<accession>A0A8S3Y510</accession>
<dbReference type="Pfam" id="PF05225">
    <property type="entry name" value="HTH_psq"/>
    <property type="match status" value="1"/>
</dbReference>
<comment type="caution">
    <text evidence="2">The sequence shown here is derived from an EMBL/GenBank/DDBJ whole genome shotgun (WGS) entry which is preliminary data.</text>
</comment>
<reference evidence="2" key="1">
    <citation type="submission" date="2021-04" db="EMBL/GenBank/DDBJ databases">
        <authorList>
            <person name="Tunstrom K."/>
        </authorList>
    </citation>
    <scope>NUCLEOTIDE SEQUENCE</scope>
</reference>